<evidence type="ECO:0000256" key="1">
    <source>
        <dbReference type="SAM" id="MobiDB-lite"/>
    </source>
</evidence>
<gene>
    <name evidence="2" type="ORF">SBAD_LOCUS6288</name>
</gene>
<dbReference type="Proteomes" id="UP000270296">
    <property type="component" value="Unassembled WGS sequence"/>
</dbReference>
<organism evidence="4">
    <name type="scientific">Soboliphyme baturini</name>
    <dbReference type="NCBI Taxonomy" id="241478"/>
    <lineage>
        <taxon>Eukaryota</taxon>
        <taxon>Metazoa</taxon>
        <taxon>Ecdysozoa</taxon>
        <taxon>Nematoda</taxon>
        <taxon>Enoplea</taxon>
        <taxon>Dorylaimia</taxon>
        <taxon>Dioctophymatida</taxon>
        <taxon>Dioctophymatoidea</taxon>
        <taxon>Soboliphymatidae</taxon>
        <taxon>Soboliphyme</taxon>
    </lineage>
</organism>
<reference evidence="4" key="1">
    <citation type="submission" date="2016-06" db="UniProtKB">
        <authorList>
            <consortium name="WormBaseParasite"/>
        </authorList>
    </citation>
    <scope>IDENTIFICATION</scope>
</reference>
<feature type="region of interest" description="Disordered" evidence="1">
    <location>
        <begin position="1"/>
        <end position="28"/>
    </location>
</feature>
<accession>A0A183IRP1</accession>
<dbReference type="WBParaSite" id="SBAD_0000653101-mRNA-1">
    <property type="protein sequence ID" value="SBAD_0000653101-mRNA-1"/>
    <property type="gene ID" value="SBAD_0000653101"/>
</dbReference>
<proteinExistence type="predicted"/>
<evidence type="ECO:0000313" key="4">
    <source>
        <dbReference type="WBParaSite" id="SBAD_0000653101-mRNA-1"/>
    </source>
</evidence>
<keyword evidence="3" id="KW-1185">Reference proteome</keyword>
<protein>
    <submittedName>
        <fullName evidence="2 4">Uncharacterized protein</fullName>
    </submittedName>
</protein>
<sequence length="200" mass="22002">MIDSGATAVRGTGGSWRADSKTTSASVNAHRVTTEQAMKQRAKNYFSQLGRANLSPVEDRMRNGDESQIPPCQEIMGWWWGARLPKDSRFLSKAPVSREELCVALCPLHRRGRLPASRRSNRHKLMDPLERVVNSTEICHSASYAKPYVIAGRTEPHVLKRRQGISKSRGCVILTDCLNITTASPSVGGGTPRTYGGGRV</sequence>
<evidence type="ECO:0000313" key="3">
    <source>
        <dbReference type="Proteomes" id="UP000270296"/>
    </source>
</evidence>
<dbReference type="AlphaFoldDB" id="A0A183IRP1"/>
<evidence type="ECO:0000313" key="2">
    <source>
        <dbReference type="EMBL" id="VDP09681.1"/>
    </source>
</evidence>
<dbReference type="EMBL" id="UZAM01009626">
    <property type="protein sequence ID" value="VDP09681.1"/>
    <property type="molecule type" value="Genomic_DNA"/>
</dbReference>
<reference evidence="2 3" key="2">
    <citation type="submission" date="2018-11" db="EMBL/GenBank/DDBJ databases">
        <authorList>
            <consortium name="Pathogen Informatics"/>
        </authorList>
    </citation>
    <scope>NUCLEOTIDE SEQUENCE [LARGE SCALE GENOMIC DNA]</scope>
</reference>
<name>A0A183IRP1_9BILA</name>